<gene>
    <name evidence="2" type="ORF">ADU70_1474</name>
    <name evidence="3" type="ORF">ADU72_1222</name>
</gene>
<accession>A0A0R2HVR1</accession>
<keyword evidence="4" id="KW-1185">Reference proteome</keyword>
<evidence type="ECO:0000256" key="1">
    <source>
        <dbReference type="SAM" id="Phobius"/>
    </source>
</evidence>
<keyword evidence="1" id="KW-1133">Transmembrane helix</keyword>
<feature type="transmembrane region" description="Helical" evidence="1">
    <location>
        <begin position="35"/>
        <end position="60"/>
    </location>
</feature>
<dbReference type="EMBL" id="CP012288">
    <property type="protein sequence ID" value="AMV67155.1"/>
    <property type="molecule type" value="Genomic_DNA"/>
</dbReference>
<dbReference type="AlphaFoldDB" id="A0A0R2HVR1"/>
<evidence type="ECO:0000313" key="4">
    <source>
        <dbReference type="Proteomes" id="UP000076244"/>
    </source>
</evidence>
<evidence type="ECO:0000313" key="2">
    <source>
        <dbReference type="EMBL" id="AMV62958.1"/>
    </source>
</evidence>
<dbReference type="Proteomes" id="UP000076405">
    <property type="component" value="Chromosome"/>
</dbReference>
<evidence type="ECO:0000313" key="5">
    <source>
        <dbReference type="Proteomes" id="UP000076405"/>
    </source>
</evidence>
<sequence>MKADSKTLRIIEWGLFAACLIFNLIYLVGGKTYGAALTATICGIIWSLLQIIGIITDLYYWRKNEHSNEKDKLLK</sequence>
<dbReference type="GeneID" id="57276270"/>
<feature type="transmembrane region" description="Helical" evidence="1">
    <location>
        <begin position="12"/>
        <end position="29"/>
    </location>
</feature>
<dbReference type="Proteomes" id="UP000076244">
    <property type="component" value="Chromosome"/>
</dbReference>
<proteinExistence type="predicted"/>
<dbReference type="RefSeq" id="WP_046871008.1">
    <property type="nucleotide sequence ID" value="NZ_BAAAXI010000163.1"/>
</dbReference>
<keyword evidence="1" id="KW-0472">Membrane</keyword>
<evidence type="ECO:0000313" key="3">
    <source>
        <dbReference type="EMBL" id="AMV67155.1"/>
    </source>
</evidence>
<dbReference type="EMBL" id="CP012275">
    <property type="protein sequence ID" value="AMV62958.1"/>
    <property type="molecule type" value="Genomic_DNA"/>
</dbReference>
<organism evidence="2 5">
    <name type="scientific">Pediococcus damnosus</name>
    <dbReference type="NCBI Taxonomy" id="51663"/>
    <lineage>
        <taxon>Bacteria</taxon>
        <taxon>Bacillati</taxon>
        <taxon>Bacillota</taxon>
        <taxon>Bacilli</taxon>
        <taxon>Lactobacillales</taxon>
        <taxon>Lactobacillaceae</taxon>
        <taxon>Pediococcus</taxon>
    </lineage>
</organism>
<keyword evidence="1" id="KW-0812">Transmembrane</keyword>
<name>A0A0R2HVR1_9LACO</name>
<protein>
    <submittedName>
        <fullName evidence="2">Uncharacterized protein</fullName>
    </submittedName>
</protein>
<dbReference type="OrthoDB" id="2246703at2"/>
<reference evidence="4 5" key="1">
    <citation type="journal article" date="2016" name="PLoS ONE">
        <title>The Identification of Novel Diagnostic Marker Genes for the Detection of Beer Spoiling Pediococcus damnosus Strains Using the BlAst Diagnostic Gene findEr.</title>
        <authorList>
            <person name="Behr J."/>
            <person name="Geissler A.J."/>
            <person name="Schmid J."/>
            <person name="Zehe A."/>
            <person name="Vogel R.F."/>
        </authorList>
    </citation>
    <scope>NUCLEOTIDE SEQUENCE [LARGE SCALE GENOMIC DNA]</scope>
    <source>
        <strain evidence="2 5">TMW 2.1533</strain>
        <strain evidence="3 4">TMW 2.1535</strain>
    </source>
</reference>
<dbReference type="KEGG" id="pdm:ADU72_1222"/>